<dbReference type="Gene3D" id="3.60.15.10">
    <property type="entry name" value="Ribonuclease Z/Hydroxyacylglutathione hydrolase-like"/>
    <property type="match status" value="1"/>
</dbReference>
<proteinExistence type="inferred from homology"/>
<dbReference type="GO" id="GO:0016787">
    <property type="term" value="F:hydrolase activity"/>
    <property type="evidence" value="ECO:0007669"/>
    <property type="project" value="UniProtKB-KW"/>
</dbReference>
<gene>
    <name evidence="3" type="ORF">DFR46_0197</name>
</gene>
<dbReference type="PROSITE" id="PS51257">
    <property type="entry name" value="PROKAR_LIPOPROTEIN"/>
    <property type="match status" value="1"/>
</dbReference>
<dbReference type="EMBL" id="QRDP01000004">
    <property type="protein sequence ID" value="RED15210.1"/>
    <property type="molecule type" value="Genomic_DNA"/>
</dbReference>
<dbReference type="InterPro" id="IPR001279">
    <property type="entry name" value="Metallo-B-lactamas"/>
</dbReference>
<reference evidence="3 4" key="1">
    <citation type="submission" date="2018-07" db="EMBL/GenBank/DDBJ databases">
        <title>Genomic Encyclopedia of Type Strains, Phase IV (KMG-IV): sequencing the most valuable type-strain genomes for metagenomic binning, comparative biology and taxonomic classification.</title>
        <authorList>
            <person name="Goeker M."/>
        </authorList>
    </citation>
    <scope>NUCLEOTIDE SEQUENCE [LARGE SCALE GENOMIC DNA]</scope>
    <source>
        <strain evidence="3 4">DSM 26725</strain>
    </source>
</reference>
<evidence type="ECO:0000256" key="1">
    <source>
        <dbReference type="ARBA" id="ARBA00005250"/>
    </source>
</evidence>
<protein>
    <submittedName>
        <fullName evidence="3">Glyoxylase-like metal-dependent hydrolase (Beta-lactamase superfamily II)</fullName>
    </submittedName>
</protein>
<accession>A0A3D9FBK7</accession>
<dbReference type="PANTHER" id="PTHR42951:SF4">
    <property type="entry name" value="ACYL-COENZYME A THIOESTERASE MBLAC2"/>
    <property type="match status" value="1"/>
</dbReference>
<dbReference type="AlphaFoldDB" id="A0A3D9FBK7"/>
<dbReference type="Pfam" id="PF00753">
    <property type="entry name" value="Lactamase_B"/>
    <property type="match status" value="1"/>
</dbReference>
<evidence type="ECO:0000313" key="4">
    <source>
        <dbReference type="Proteomes" id="UP000256310"/>
    </source>
</evidence>
<dbReference type="SMART" id="SM00849">
    <property type="entry name" value="Lactamase_B"/>
    <property type="match status" value="1"/>
</dbReference>
<keyword evidence="4" id="KW-1185">Reference proteome</keyword>
<dbReference type="RefSeq" id="WP_116234760.1">
    <property type="nucleotide sequence ID" value="NZ_QRDP01000004.1"/>
</dbReference>
<evidence type="ECO:0000259" key="2">
    <source>
        <dbReference type="SMART" id="SM00849"/>
    </source>
</evidence>
<dbReference type="Proteomes" id="UP000256310">
    <property type="component" value="Unassembled WGS sequence"/>
</dbReference>
<dbReference type="PANTHER" id="PTHR42951">
    <property type="entry name" value="METALLO-BETA-LACTAMASE DOMAIN-CONTAINING"/>
    <property type="match status" value="1"/>
</dbReference>
<dbReference type="InterPro" id="IPR036866">
    <property type="entry name" value="RibonucZ/Hydroxyglut_hydro"/>
</dbReference>
<keyword evidence="3" id="KW-0378">Hydrolase</keyword>
<dbReference type="SUPFAM" id="SSF56281">
    <property type="entry name" value="Metallo-hydrolase/oxidoreductase"/>
    <property type="match status" value="1"/>
</dbReference>
<comment type="caution">
    <text evidence="3">The sequence shown here is derived from an EMBL/GenBank/DDBJ whole genome shotgun (WGS) entry which is preliminary data.</text>
</comment>
<sequence>MRAAPFTIGLIAIALAFAGCDGRGSDAGDEPEANAVAELEIHRPHRPGPGTVNSYWLEGPDEILVFDTQQEIGLAERVVAAIQTTGKPVTAIIVSHYDPGHFGGIQAFTDAFPDAEILMTEGVAEQISRDLSGYIERLREAQGDDYRAPPEPTRLITNREELMVSGVPVVIHIVAGTEADTMAMLAIPSERALLASDLVANRMHPDFADADIDSWPRALDRIAREFTGYTLYPGHGDPGPASLLAANQIAYISFVRSQVERDILSDDLASEAEINAAIEAIRSNYPDWESATGRPAQLRRNLEAIVAQLGGELESEQAESADEAPTDG</sequence>
<organism evidence="3 4">
    <name type="scientific">Parasphingopyxis lamellibrachiae</name>
    <dbReference type="NCBI Taxonomy" id="680125"/>
    <lineage>
        <taxon>Bacteria</taxon>
        <taxon>Pseudomonadati</taxon>
        <taxon>Pseudomonadota</taxon>
        <taxon>Alphaproteobacteria</taxon>
        <taxon>Sphingomonadales</taxon>
        <taxon>Sphingomonadaceae</taxon>
        <taxon>Parasphingopyxis</taxon>
    </lineage>
</organism>
<dbReference type="OrthoDB" id="7203514at2"/>
<evidence type="ECO:0000313" key="3">
    <source>
        <dbReference type="EMBL" id="RED15210.1"/>
    </source>
</evidence>
<feature type="domain" description="Metallo-beta-lactamase" evidence="2">
    <location>
        <begin position="51"/>
        <end position="235"/>
    </location>
</feature>
<name>A0A3D9FBK7_9SPHN</name>
<dbReference type="GO" id="GO:0017001">
    <property type="term" value="P:antibiotic catabolic process"/>
    <property type="evidence" value="ECO:0007669"/>
    <property type="project" value="UniProtKB-ARBA"/>
</dbReference>
<dbReference type="InterPro" id="IPR050855">
    <property type="entry name" value="NDM-1-like"/>
</dbReference>
<comment type="similarity">
    <text evidence="1">Belongs to the metallo-beta-lactamase superfamily. Class-B beta-lactamase family.</text>
</comment>